<dbReference type="Proteomes" id="UP001201262">
    <property type="component" value="Unassembled WGS sequence"/>
</dbReference>
<dbReference type="RefSeq" id="XP_046074600.1">
    <property type="nucleotide sequence ID" value="XM_046210885.1"/>
</dbReference>
<dbReference type="InterPro" id="IPR021858">
    <property type="entry name" value="Fun_TF"/>
</dbReference>
<dbReference type="EMBL" id="JAJTJA010000004">
    <property type="protein sequence ID" value="KAH8700894.1"/>
    <property type="molecule type" value="Genomic_DNA"/>
</dbReference>
<accession>A0AAD4Q0J4</accession>
<comment type="caution">
    <text evidence="2">The sequence shown here is derived from an EMBL/GenBank/DDBJ whole genome shotgun (WGS) entry which is preliminary data.</text>
</comment>
<feature type="compositionally biased region" description="Low complexity" evidence="1">
    <location>
        <begin position="40"/>
        <end position="55"/>
    </location>
</feature>
<keyword evidence="3" id="KW-1185">Reference proteome</keyword>
<dbReference type="PANTHER" id="PTHR37540">
    <property type="entry name" value="TRANSCRIPTION FACTOR (ACR-2), PUTATIVE-RELATED-RELATED"/>
    <property type="match status" value="1"/>
</dbReference>
<name>A0AAD4Q0J4_9EURO</name>
<feature type="region of interest" description="Disordered" evidence="1">
    <location>
        <begin position="1"/>
        <end position="185"/>
    </location>
</feature>
<evidence type="ECO:0008006" key="4">
    <source>
        <dbReference type="Google" id="ProtNLM"/>
    </source>
</evidence>
<reference evidence="2" key="1">
    <citation type="submission" date="2021-12" db="EMBL/GenBank/DDBJ databases">
        <title>Convergent genome expansion in fungi linked to evolution of root-endophyte symbiosis.</title>
        <authorList>
            <consortium name="DOE Joint Genome Institute"/>
            <person name="Ke Y.-H."/>
            <person name="Bonito G."/>
            <person name="Liao H.-L."/>
            <person name="Looney B."/>
            <person name="Rojas-Flechas A."/>
            <person name="Nash J."/>
            <person name="Hameed K."/>
            <person name="Schadt C."/>
            <person name="Martin F."/>
            <person name="Crous P.W."/>
            <person name="Miettinen O."/>
            <person name="Magnuson J.K."/>
            <person name="Labbe J."/>
            <person name="Jacobson D."/>
            <person name="Doktycz M.J."/>
            <person name="Veneault-Fourrey C."/>
            <person name="Kuo A."/>
            <person name="Mondo S."/>
            <person name="Calhoun S."/>
            <person name="Riley R."/>
            <person name="Ohm R."/>
            <person name="LaButti K."/>
            <person name="Andreopoulos B."/>
            <person name="Pangilinan J."/>
            <person name="Nolan M."/>
            <person name="Tritt A."/>
            <person name="Clum A."/>
            <person name="Lipzen A."/>
            <person name="Daum C."/>
            <person name="Barry K."/>
            <person name="Grigoriev I.V."/>
            <person name="Vilgalys R."/>
        </authorList>
    </citation>
    <scope>NUCLEOTIDE SEQUENCE</scope>
    <source>
        <strain evidence="2">PMI_201</strain>
    </source>
</reference>
<protein>
    <recommendedName>
        <fullName evidence="4">Transcription factor domain-containing protein</fullName>
    </recommendedName>
</protein>
<feature type="compositionally biased region" description="Basic and acidic residues" evidence="1">
    <location>
        <begin position="94"/>
        <end position="121"/>
    </location>
</feature>
<dbReference type="GeneID" id="70241172"/>
<sequence>MDAKPGFPSQTRPAASQPTTHAYEQVFPVFAEQEKQESDATATATARRPSTTAPRRNVHLQPTTVSAQVRPPRKANGRSPLFWVNADVQSVKGGSREETLKRIRSHVMSEHNRKKRLENTRRYNKNKTWKNLAFRPDPAATSKSSQSPPTFFTSGSSTSSSSSPEHASSKDSASPESGDDLPTGAVQKMQQDSNTFIADTDTFIVNTAPEMVESVQVDPLQQGEILLAHPWSYIGVGGSDPFNAVQVSVSNSHFQHLHTFLYILVGQAAPFQNHGIPSLQSHWTALIQSSPVLMHSAITLAATHKALSVGVFFADPATQRGSSFILDRLYHRGETIKLINSDLSDPSRASSDALIAAVALMIGIEIVGGHLDWIMIHLNGLRKIVSLRQNFSDIAKHVRWQIEWTDIRAACKKMSQPIFPFIRYTMPEHTPAILFPENAGPLASNLRALALVPGLFGIEMRRTIDDLTSLTIFCEIYKTHKPQPLSSAPPLLCEPDIEEYFNNEVLYIEYTLCNDRFTSFPTHPTPVLRGDDTIEGGVRLAMLLFHNTITWAWYPAVGPIFCAPIFALETGVRNGLAAGNYESAHPLLIWIGFIGYCAAKLIPPSRAFFLDVVISAIKTSNITNNTLQIAGGMGVDTDYTQSERIDSFDSLEDLLQRYFYVPRCYRDEARELWAIIQTDLIQVGLE</sequence>
<dbReference type="PANTHER" id="PTHR37540:SF5">
    <property type="entry name" value="TRANSCRIPTION FACTOR DOMAIN-CONTAINING PROTEIN"/>
    <property type="match status" value="1"/>
</dbReference>
<gene>
    <name evidence="2" type="ORF">BGW36DRAFT_291974</name>
</gene>
<dbReference type="AlphaFoldDB" id="A0AAD4Q0J4"/>
<evidence type="ECO:0000256" key="1">
    <source>
        <dbReference type="SAM" id="MobiDB-lite"/>
    </source>
</evidence>
<organism evidence="2 3">
    <name type="scientific">Talaromyces proteolyticus</name>
    <dbReference type="NCBI Taxonomy" id="1131652"/>
    <lineage>
        <taxon>Eukaryota</taxon>
        <taxon>Fungi</taxon>
        <taxon>Dikarya</taxon>
        <taxon>Ascomycota</taxon>
        <taxon>Pezizomycotina</taxon>
        <taxon>Eurotiomycetes</taxon>
        <taxon>Eurotiomycetidae</taxon>
        <taxon>Eurotiales</taxon>
        <taxon>Trichocomaceae</taxon>
        <taxon>Talaromyces</taxon>
        <taxon>Talaromyces sect. Bacilispori</taxon>
    </lineage>
</organism>
<feature type="compositionally biased region" description="Low complexity" evidence="1">
    <location>
        <begin position="141"/>
        <end position="174"/>
    </location>
</feature>
<feature type="compositionally biased region" description="Polar residues" evidence="1">
    <location>
        <begin position="8"/>
        <end position="22"/>
    </location>
</feature>
<proteinExistence type="predicted"/>
<dbReference type="Pfam" id="PF11951">
    <property type="entry name" value="Fungal_trans_2"/>
    <property type="match status" value="1"/>
</dbReference>
<evidence type="ECO:0000313" key="2">
    <source>
        <dbReference type="EMBL" id="KAH8700894.1"/>
    </source>
</evidence>
<evidence type="ECO:0000313" key="3">
    <source>
        <dbReference type="Proteomes" id="UP001201262"/>
    </source>
</evidence>